<keyword evidence="1" id="KW-0812">Transmembrane</keyword>
<dbReference type="InterPro" id="IPR045691">
    <property type="entry name" value="DUF6056"/>
</dbReference>
<dbReference type="Proteomes" id="UP000244140">
    <property type="component" value="Unassembled WGS sequence"/>
</dbReference>
<dbReference type="RefSeq" id="WP_002383747.1">
    <property type="nucleotide sequence ID" value="NZ_CP060804.1"/>
</dbReference>
<name>A0A7H0FL47_ENTFL</name>
<dbReference type="EMBL" id="CP060804">
    <property type="protein sequence ID" value="QNP36763.1"/>
    <property type="molecule type" value="Genomic_DNA"/>
</dbReference>
<gene>
    <name evidence="2" type="ORF">DAI13_10890</name>
    <name evidence="3" type="ORF">H9Q64_09790</name>
</gene>
<dbReference type="Proteomes" id="UP000516122">
    <property type="component" value="Chromosome"/>
</dbReference>
<evidence type="ECO:0000256" key="1">
    <source>
        <dbReference type="SAM" id="Phobius"/>
    </source>
</evidence>
<feature type="transmembrane region" description="Helical" evidence="1">
    <location>
        <begin position="320"/>
        <end position="338"/>
    </location>
</feature>
<feature type="transmembrane region" description="Helical" evidence="1">
    <location>
        <begin position="138"/>
        <end position="154"/>
    </location>
</feature>
<feature type="transmembrane region" description="Helical" evidence="1">
    <location>
        <begin position="166"/>
        <end position="182"/>
    </location>
</feature>
<evidence type="ECO:0000313" key="4">
    <source>
        <dbReference type="Proteomes" id="UP000244140"/>
    </source>
</evidence>
<keyword evidence="1" id="KW-0472">Membrane</keyword>
<proteinExistence type="predicted"/>
<keyword evidence="1" id="KW-1133">Transmembrane helix</keyword>
<dbReference type="EMBL" id="PZZH01000001">
    <property type="protein sequence ID" value="PTN78229.1"/>
    <property type="molecule type" value="Genomic_DNA"/>
</dbReference>
<protein>
    <submittedName>
        <fullName evidence="3">DUF3329 domain-containing protein</fullName>
    </submittedName>
</protein>
<accession>A0A7H0FL47</accession>
<feature type="transmembrane region" description="Helical" evidence="1">
    <location>
        <begin position="266"/>
        <end position="283"/>
    </location>
</feature>
<organism evidence="3 5">
    <name type="scientific">Enterococcus faecalis</name>
    <name type="common">Streptococcus faecalis</name>
    <dbReference type="NCBI Taxonomy" id="1351"/>
    <lineage>
        <taxon>Bacteria</taxon>
        <taxon>Bacillati</taxon>
        <taxon>Bacillota</taxon>
        <taxon>Bacilli</taxon>
        <taxon>Lactobacillales</taxon>
        <taxon>Enterococcaceae</taxon>
        <taxon>Enterococcus</taxon>
    </lineage>
</organism>
<dbReference type="Pfam" id="PF19528">
    <property type="entry name" value="DUF6056"/>
    <property type="match status" value="1"/>
</dbReference>
<evidence type="ECO:0000313" key="5">
    <source>
        <dbReference type="Proteomes" id="UP000516122"/>
    </source>
</evidence>
<dbReference type="AlphaFoldDB" id="A0A7H0FL47"/>
<feature type="transmembrane region" description="Helical" evidence="1">
    <location>
        <begin position="188"/>
        <end position="204"/>
    </location>
</feature>
<reference evidence="3 5" key="2">
    <citation type="submission" date="2020-08" db="EMBL/GenBank/DDBJ databases">
        <title>Enterococcus faecalis SF28073 genome assembly.</title>
        <authorList>
            <person name="Duerkop B.A."/>
            <person name="Johnson C.N."/>
        </authorList>
    </citation>
    <scope>NUCLEOTIDE SEQUENCE [LARGE SCALE GENOMIC DNA]</scope>
    <source>
        <strain evidence="3 5">SF28073</strain>
    </source>
</reference>
<sequence>MKVKLNKKKIFICSIIITFLVMLTLNNLTPLLADDYEYLYKTKSWMTILIDEYNQYMTWTGRSVVHVIARIFLLLPKGIFNVFNALAYTIVTYLVYRLTLQKQDKKYNSFKFIIIQVLFWLFTPAFGEVFLWETGSANYLWGSLIILSFLYVYHREIIEEHVFTKTKLMIFLMFALGILAGWCNENTSGGALLIVLGYLGWQFYTKRKLSLWMFTGVAGNTIGLALMALAPGNKIRATYFARSTWSLPRKLMTGIITIFEQMKEHLSLFLLILILLLVLYAYISQDKKRVYLSVVYFISGMATMLVLAISPAALDYGRSYYGAVLFLIIAFSMSLPNYKVNIRFSPIYSVLYVILVCTFFMNVMVGVSDVFLSKLDLTKQYSYLVEQEKKGNINPVFPDISYSNTTKYSAYSNHLSHVKTNSDAQVNRSVAKYYGLESVRSVSEKDWDNIYRNGNPELMNIFNLNDYLQKLIDTQYTILLSGYGNQVYLSQAEESLLKDLGVDVKFEGNNAWTLSAVISKDNKTFETNAELSRLTGKIEALNYDVFSSYTNYENQTFASVKINDTEMSRNKKGLNFVIIDSNTNKVIDSVNFDITEKNAPGMR</sequence>
<evidence type="ECO:0000313" key="3">
    <source>
        <dbReference type="EMBL" id="QNP36763.1"/>
    </source>
</evidence>
<feature type="transmembrane region" description="Helical" evidence="1">
    <location>
        <begin position="290"/>
        <end position="314"/>
    </location>
</feature>
<feature type="transmembrane region" description="Helical" evidence="1">
    <location>
        <begin position="211"/>
        <end position="230"/>
    </location>
</feature>
<feature type="transmembrane region" description="Helical" evidence="1">
    <location>
        <begin position="79"/>
        <end position="100"/>
    </location>
</feature>
<feature type="transmembrane region" description="Helical" evidence="1">
    <location>
        <begin position="112"/>
        <end position="132"/>
    </location>
</feature>
<reference evidence="2 4" key="1">
    <citation type="submission" date="2018-04" db="EMBL/GenBank/DDBJ databases">
        <authorList>
            <person name="Van Tyne D."/>
        </authorList>
    </citation>
    <scope>NUCLEOTIDE SEQUENCE [LARGE SCALE GENOMIC DNA]</scope>
    <source>
        <strain evidence="2 4">B2535</strain>
    </source>
</reference>
<feature type="transmembrane region" description="Helical" evidence="1">
    <location>
        <begin position="350"/>
        <end position="372"/>
    </location>
</feature>
<evidence type="ECO:0000313" key="2">
    <source>
        <dbReference type="EMBL" id="PTN78229.1"/>
    </source>
</evidence>